<evidence type="ECO:0000256" key="1">
    <source>
        <dbReference type="ARBA" id="ARBA00004141"/>
    </source>
</evidence>
<dbReference type="PIRSF" id="PIRSF000847">
    <property type="entry name" value="Phos_ph_gly_syn"/>
    <property type="match status" value="1"/>
</dbReference>
<dbReference type="STRING" id="617002.SAMN05660653_00388"/>
<evidence type="ECO:0000256" key="15">
    <source>
        <dbReference type="NCBIfam" id="TIGR00560"/>
    </source>
</evidence>
<evidence type="ECO:0000256" key="3">
    <source>
        <dbReference type="ARBA" id="ARBA00010441"/>
    </source>
</evidence>
<feature type="transmembrane region" description="Helical" evidence="17">
    <location>
        <begin position="155"/>
        <end position="182"/>
    </location>
</feature>
<dbReference type="InterPro" id="IPR043130">
    <property type="entry name" value="CDP-OH_PTrfase_TM_dom"/>
</dbReference>
<feature type="transmembrane region" description="Helical" evidence="17">
    <location>
        <begin position="130"/>
        <end position="149"/>
    </location>
</feature>
<dbReference type="NCBIfam" id="TIGR00560">
    <property type="entry name" value="pgsA"/>
    <property type="match status" value="1"/>
</dbReference>
<evidence type="ECO:0000256" key="4">
    <source>
        <dbReference type="ARBA" id="ARBA00013170"/>
    </source>
</evidence>
<dbReference type="Gene3D" id="1.20.120.1760">
    <property type="match status" value="1"/>
</dbReference>
<dbReference type="AlphaFoldDB" id="A0A1G6AIZ3"/>
<evidence type="ECO:0000256" key="7">
    <source>
        <dbReference type="ARBA" id="ARBA00022679"/>
    </source>
</evidence>
<dbReference type="InterPro" id="IPR050324">
    <property type="entry name" value="CDP-alcohol_PTase-I"/>
</dbReference>
<dbReference type="GO" id="GO:0016020">
    <property type="term" value="C:membrane"/>
    <property type="evidence" value="ECO:0007669"/>
    <property type="project" value="UniProtKB-SubCell"/>
</dbReference>
<name>A0A1G6AIZ3_9BACT</name>
<keyword evidence="10" id="KW-0443">Lipid metabolism</keyword>
<dbReference type="GO" id="GO:0008444">
    <property type="term" value="F:CDP-diacylglycerol-glycerol-3-phosphate 3-phosphatidyltransferase activity"/>
    <property type="evidence" value="ECO:0007669"/>
    <property type="project" value="UniProtKB-UniRule"/>
</dbReference>
<evidence type="ECO:0000256" key="17">
    <source>
        <dbReference type="SAM" id="Phobius"/>
    </source>
</evidence>
<evidence type="ECO:0000313" key="19">
    <source>
        <dbReference type="Proteomes" id="UP000198771"/>
    </source>
</evidence>
<keyword evidence="19" id="KW-1185">Reference proteome</keyword>
<dbReference type="PANTHER" id="PTHR14269">
    <property type="entry name" value="CDP-DIACYLGLYCEROL--GLYCEROL-3-PHOSPHATE 3-PHOSPHATIDYLTRANSFERASE-RELATED"/>
    <property type="match status" value="1"/>
</dbReference>
<dbReference type="EC" id="2.7.8.5" evidence="4 15"/>
<sequence length="187" mass="20096">MSPAGNWTIPNLITVARMILVPVFVMMFITEQFGIALALFLVAGLSDALDGYLARRLNQGSRLGAMLDPIADKLLLVTAYACLGIVGLIANWLAVLVIAREFVILGGIGLLQLNGVDVRNRVRPTVLGKLNTCGQVLLVVVVLSAYSLAMPLAGLVQFLVIAVAVVSILSGMHYVFIGVGYYRQKHF</sequence>
<evidence type="ECO:0000256" key="5">
    <source>
        <dbReference type="ARBA" id="ARBA00014944"/>
    </source>
</evidence>
<keyword evidence="9 17" id="KW-1133">Transmembrane helix</keyword>
<evidence type="ECO:0000256" key="16">
    <source>
        <dbReference type="RuleBase" id="RU003750"/>
    </source>
</evidence>
<keyword evidence="7 16" id="KW-0808">Transferase</keyword>
<reference evidence="18 19" key="1">
    <citation type="submission" date="2016-10" db="EMBL/GenBank/DDBJ databases">
        <authorList>
            <person name="de Groot N.N."/>
        </authorList>
    </citation>
    <scope>NUCLEOTIDE SEQUENCE [LARGE SCALE GENOMIC DNA]</scope>
    <source>
        <strain evidence="18 19">ASO4-2</strain>
    </source>
</reference>
<keyword evidence="8 17" id="KW-0812">Transmembrane</keyword>
<evidence type="ECO:0000256" key="13">
    <source>
        <dbReference type="ARBA" id="ARBA00023264"/>
    </source>
</evidence>
<evidence type="ECO:0000256" key="9">
    <source>
        <dbReference type="ARBA" id="ARBA00022989"/>
    </source>
</evidence>
<dbReference type="OrthoDB" id="9796672at2"/>
<evidence type="ECO:0000256" key="6">
    <source>
        <dbReference type="ARBA" id="ARBA00022516"/>
    </source>
</evidence>
<accession>A0A1G6AIZ3</accession>
<evidence type="ECO:0000256" key="2">
    <source>
        <dbReference type="ARBA" id="ARBA00005042"/>
    </source>
</evidence>
<comment type="subcellular location">
    <subcellularLocation>
        <location evidence="1">Membrane</location>
        <topology evidence="1">Multi-pass membrane protein</topology>
    </subcellularLocation>
</comment>
<dbReference type="InterPro" id="IPR048254">
    <property type="entry name" value="CDP_ALCOHOL_P_TRANSF_CS"/>
</dbReference>
<keyword evidence="12" id="KW-0594">Phospholipid biosynthesis</keyword>
<dbReference type="InterPro" id="IPR004570">
    <property type="entry name" value="Phosphatidylglycerol_P_synth"/>
</dbReference>
<evidence type="ECO:0000256" key="14">
    <source>
        <dbReference type="ARBA" id="ARBA00048586"/>
    </source>
</evidence>
<evidence type="ECO:0000256" key="10">
    <source>
        <dbReference type="ARBA" id="ARBA00023098"/>
    </source>
</evidence>
<comment type="catalytic activity">
    <reaction evidence="14">
        <text>a CDP-1,2-diacyl-sn-glycerol + sn-glycerol 3-phosphate = a 1,2-diacyl-sn-glycero-3-phospho-(1'-sn-glycero-3'-phosphate) + CMP + H(+)</text>
        <dbReference type="Rhea" id="RHEA:12593"/>
        <dbReference type="ChEBI" id="CHEBI:15378"/>
        <dbReference type="ChEBI" id="CHEBI:57597"/>
        <dbReference type="ChEBI" id="CHEBI:58332"/>
        <dbReference type="ChEBI" id="CHEBI:60110"/>
        <dbReference type="ChEBI" id="CHEBI:60377"/>
        <dbReference type="EC" id="2.7.8.5"/>
    </reaction>
</comment>
<evidence type="ECO:0000313" key="18">
    <source>
        <dbReference type="EMBL" id="SDB08310.1"/>
    </source>
</evidence>
<dbReference type="EMBL" id="FMXO01000002">
    <property type="protein sequence ID" value="SDB08310.1"/>
    <property type="molecule type" value="Genomic_DNA"/>
</dbReference>
<gene>
    <name evidence="18" type="ORF">SAMN05660653_00388</name>
</gene>
<proteinExistence type="inferred from homology"/>
<comment type="similarity">
    <text evidence="3 16">Belongs to the CDP-alcohol phosphatidyltransferase class-I family.</text>
</comment>
<dbReference type="PANTHER" id="PTHR14269:SF62">
    <property type="entry name" value="CDP-DIACYLGLYCEROL--GLYCEROL-3-PHOSPHATE 3-PHOSPHATIDYLTRANSFERASE 1, CHLOROPLASTIC"/>
    <property type="match status" value="1"/>
</dbReference>
<evidence type="ECO:0000256" key="8">
    <source>
        <dbReference type="ARBA" id="ARBA00022692"/>
    </source>
</evidence>
<feature type="transmembrane region" description="Helical" evidence="17">
    <location>
        <begin position="74"/>
        <end position="96"/>
    </location>
</feature>
<dbReference type="PROSITE" id="PS00379">
    <property type="entry name" value="CDP_ALCOHOL_P_TRANSF"/>
    <property type="match status" value="1"/>
</dbReference>
<keyword evidence="6" id="KW-0444">Lipid biosynthesis</keyword>
<dbReference type="Proteomes" id="UP000198771">
    <property type="component" value="Unassembled WGS sequence"/>
</dbReference>
<evidence type="ECO:0000256" key="12">
    <source>
        <dbReference type="ARBA" id="ARBA00023209"/>
    </source>
</evidence>
<comment type="pathway">
    <text evidence="2">Phospholipid metabolism; phosphatidylglycerol biosynthesis; phosphatidylglycerol from CDP-diacylglycerol: step 1/2.</text>
</comment>
<protein>
    <recommendedName>
        <fullName evidence="5 15">CDP-diacylglycerol--glycerol-3-phosphate 3-phosphatidyltransferase</fullName>
        <ecNumber evidence="4 15">2.7.8.5</ecNumber>
    </recommendedName>
</protein>
<evidence type="ECO:0000256" key="11">
    <source>
        <dbReference type="ARBA" id="ARBA00023136"/>
    </source>
</evidence>
<keyword evidence="11 17" id="KW-0472">Membrane</keyword>
<dbReference type="InterPro" id="IPR000462">
    <property type="entry name" value="CDP-OH_P_trans"/>
</dbReference>
<organism evidence="18 19">
    <name type="scientific">Desulfonatronum thiosulfatophilum</name>
    <dbReference type="NCBI Taxonomy" id="617002"/>
    <lineage>
        <taxon>Bacteria</taxon>
        <taxon>Pseudomonadati</taxon>
        <taxon>Thermodesulfobacteriota</taxon>
        <taxon>Desulfovibrionia</taxon>
        <taxon>Desulfovibrionales</taxon>
        <taxon>Desulfonatronaceae</taxon>
        <taxon>Desulfonatronum</taxon>
    </lineage>
</organism>
<dbReference type="Pfam" id="PF01066">
    <property type="entry name" value="CDP-OH_P_transf"/>
    <property type="match status" value="1"/>
</dbReference>
<keyword evidence="13" id="KW-1208">Phospholipid metabolism</keyword>
<dbReference type="GO" id="GO:0046474">
    <property type="term" value="P:glycerophospholipid biosynthetic process"/>
    <property type="evidence" value="ECO:0007669"/>
    <property type="project" value="TreeGrafter"/>
</dbReference>
<dbReference type="RefSeq" id="WP_092116683.1">
    <property type="nucleotide sequence ID" value="NZ_FMXO01000002.1"/>
</dbReference>